<dbReference type="GO" id="GO:0016301">
    <property type="term" value="F:kinase activity"/>
    <property type="evidence" value="ECO:0007669"/>
    <property type="project" value="UniProtKB-KW"/>
</dbReference>
<dbReference type="NCBIfam" id="TIGR00147">
    <property type="entry name" value="YegS/Rv2252/BmrU family lipid kinase"/>
    <property type="match status" value="1"/>
</dbReference>
<evidence type="ECO:0000256" key="6">
    <source>
        <dbReference type="ARBA" id="ARBA00022777"/>
    </source>
</evidence>
<keyword evidence="8" id="KW-0460">Magnesium</keyword>
<dbReference type="PANTHER" id="PTHR12358:SF106">
    <property type="entry name" value="LIPID KINASE YEGS"/>
    <property type="match status" value="1"/>
</dbReference>
<dbReference type="InterPro" id="IPR005218">
    <property type="entry name" value="Diacylglycerol/lipid_kinase"/>
</dbReference>
<dbReference type="Pfam" id="PF00781">
    <property type="entry name" value="DAGK_cat"/>
    <property type="match status" value="1"/>
</dbReference>
<keyword evidence="6 13" id="KW-0418">Kinase</keyword>
<dbReference type="InterPro" id="IPR045540">
    <property type="entry name" value="YegS/DAGK_C"/>
</dbReference>
<evidence type="ECO:0000313" key="14">
    <source>
        <dbReference type="Proteomes" id="UP000632774"/>
    </source>
</evidence>
<accession>A0ABR9XD50</accession>
<evidence type="ECO:0000256" key="4">
    <source>
        <dbReference type="ARBA" id="ARBA00022723"/>
    </source>
</evidence>
<dbReference type="Proteomes" id="UP000632774">
    <property type="component" value="Unassembled WGS sequence"/>
</dbReference>
<evidence type="ECO:0000313" key="13">
    <source>
        <dbReference type="EMBL" id="MBE9665156.1"/>
    </source>
</evidence>
<dbReference type="PROSITE" id="PS50146">
    <property type="entry name" value="DAGK"/>
    <property type="match status" value="1"/>
</dbReference>
<evidence type="ECO:0000256" key="5">
    <source>
        <dbReference type="ARBA" id="ARBA00022741"/>
    </source>
</evidence>
<name>A0ABR9XD50_9SPHI</name>
<dbReference type="Gene3D" id="2.60.200.40">
    <property type="match status" value="1"/>
</dbReference>
<protein>
    <submittedName>
        <fullName evidence="13">Diacylglycerol kinase family lipid kinase</fullName>
    </submittedName>
</protein>
<dbReference type="PANTHER" id="PTHR12358">
    <property type="entry name" value="SPHINGOSINE KINASE"/>
    <property type="match status" value="1"/>
</dbReference>
<evidence type="ECO:0000256" key="10">
    <source>
        <dbReference type="ARBA" id="ARBA00023209"/>
    </source>
</evidence>
<evidence type="ECO:0000256" key="9">
    <source>
        <dbReference type="ARBA" id="ARBA00023098"/>
    </source>
</evidence>
<comment type="cofactor">
    <cofactor evidence="1">
        <name>Mg(2+)</name>
        <dbReference type="ChEBI" id="CHEBI:18420"/>
    </cofactor>
</comment>
<dbReference type="Pfam" id="PF19279">
    <property type="entry name" value="YegS_C"/>
    <property type="match status" value="1"/>
</dbReference>
<sequence>MKLKVLFIINPISGGKNKDGVPALIKKHLDAAKFEYRIDISTGVLHAQQLAQKNIKQYDIIVAVGGDGTINEVASVIAGTETTLGIIPYGSGNGLSRFLGIPMDPEAAIKTLSQGLVQHIDAGKLNGKWFFNMAGLGFDAHISEVFSHDKKRGFGAYIKSSFREITNYKSETYRLNIDGEDYVKKAFMLSFANSSQYGNNAHISPYASVQDGLLDVCIVKPFPLYKFIMMGIRMFTKTTPGSKYVEIIKGKEIIIKREKEGAIHLDGEPQIMGADIKVEIVPASLKIITGQTYKA</sequence>
<evidence type="ECO:0000256" key="1">
    <source>
        <dbReference type="ARBA" id="ARBA00001946"/>
    </source>
</evidence>
<evidence type="ECO:0000256" key="11">
    <source>
        <dbReference type="ARBA" id="ARBA00023264"/>
    </source>
</evidence>
<dbReference type="Gene3D" id="3.40.50.10330">
    <property type="entry name" value="Probable inorganic polyphosphate/atp-NAD kinase, domain 1"/>
    <property type="match status" value="1"/>
</dbReference>
<evidence type="ECO:0000256" key="3">
    <source>
        <dbReference type="ARBA" id="ARBA00022679"/>
    </source>
</evidence>
<dbReference type="InterPro" id="IPR017438">
    <property type="entry name" value="ATP-NAD_kinase_N"/>
</dbReference>
<evidence type="ECO:0000259" key="12">
    <source>
        <dbReference type="PROSITE" id="PS50146"/>
    </source>
</evidence>
<gene>
    <name evidence="13" type="ORF">IRJ18_02200</name>
</gene>
<evidence type="ECO:0000256" key="8">
    <source>
        <dbReference type="ARBA" id="ARBA00022842"/>
    </source>
</evidence>
<keyword evidence="11" id="KW-1208">Phospholipid metabolism</keyword>
<dbReference type="InterPro" id="IPR050187">
    <property type="entry name" value="Lipid_Phosphate_FormReg"/>
</dbReference>
<dbReference type="RefSeq" id="WP_194104564.1">
    <property type="nucleotide sequence ID" value="NZ_JADFFM010000001.1"/>
</dbReference>
<organism evidence="13 14">
    <name type="scientific">Mucilaginibacter boryungensis</name>
    <dbReference type="NCBI Taxonomy" id="768480"/>
    <lineage>
        <taxon>Bacteria</taxon>
        <taxon>Pseudomonadati</taxon>
        <taxon>Bacteroidota</taxon>
        <taxon>Sphingobacteriia</taxon>
        <taxon>Sphingobacteriales</taxon>
        <taxon>Sphingobacteriaceae</taxon>
        <taxon>Mucilaginibacter</taxon>
    </lineage>
</organism>
<keyword evidence="3" id="KW-0808">Transferase</keyword>
<comment type="caution">
    <text evidence="13">The sequence shown here is derived from an EMBL/GenBank/DDBJ whole genome shotgun (WGS) entry which is preliminary data.</text>
</comment>
<keyword evidence="2" id="KW-0444">Lipid biosynthesis</keyword>
<evidence type="ECO:0000256" key="7">
    <source>
        <dbReference type="ARBA" id="ARBA00022840"/>
    </source>
</evidence>
<dbReference type="InterPro" id="IPR001206">
    <property type="entry name" value="Diacylglycerol_kinase_cat_dom"/>
</dbReference>
<keyword evidence="14" id="KW-1185">Reference proteome</keyword>
<reference evidence="13 14" key="1">
    <citation type="submission" date="2020-10" db="EMBL/GenBank/DDBJ databases">
        <title>Mucilaginibacter mali sp. nov., isolated from rhizosphere soil of apple orchard.</title>
        <authorList>
            <person name="Lee J.-S."/>
            <person name="Kim H.S."/>
            <person name="Kim J.-S."/>
        </authorList>
    </citation>
    <scope>NUCLEOTIDE SEQUENCE [LARGE SCALE GENOMIC DNA]</scope>
    <source>
        <strain evidence="13 14">KCTC 23157</strain>
    </source>
</reference>
<keyword evidence="9" id="KW-0443">Lipid metabolism</keyword>
<dbReference type="SMART" id="SM00046">
    <property type="entry name" value="DAGKc"/>
    <property type="match status" value="1"/>
</dbReference>
<dbReference type="InterPro" id="IPR016064">
    <property type="entry name" value="NAD/diacylglycerol_kinase_sf"/>
</dbReference>
<keyword evidence="7" id="KW-0067">ATP-binding</keyword>
<keyword evidence="10" id="KW-0594">Phospholipid biosynthesis</keyword>
<proteinExistence type="predicted"/>
<keyword evidence="5" id="KW-0547">Nucleotide-binding</keyword>
<feature type="domain" description="DAGKc" evidence="12">
    <location>
        <begin position="1"/>
        <end position="129"/>
    </location>
</feature>
<dbReference type="EMBL" id="JADFFM010000001">
    <property type="protein sequence ID" value="MBE9665156.1"/>
    <property type="molecule type" value="Genomic_DNA"/>
</dbReference>
<dbReference type="SUPFAM" id="SSF111331">
    <property type="entry name" value="NAD kinase/diacylglycerol kinase-like"/>
    <property type="match status" value="1"/>
</dbReference>
<evidence type="ECO:0000256" key="2">
    <source>
        <dbReference type="ARBA" id="ARBA00022516"/>
    </source>
</evidence>
<keyword evidence="4" id="KW-0479">Metal-binding</keyword>